<dbReference type="OrthoDB" id="9133279at2"/>
<proteinExistence type="predicted"/>
<keyword evidence="1" id="KW-1133">Transmembrane helix</keyword>
<protein>
    <submittedName>
        <fullName evidence="2">DUF4845 domain-containing protein</fullName>
    </submittedName>
</protein>
<dbReference type="InterPro" id="IPR032314">
    <property type="entry name" value="DUF4845"/>
</dbReference>
<dbReference type="Pfam" id="PF16137">
    <property type="entry name" value="DUF4845"/>
    <property type="match status" value="1"/>
</dbReference>
<dbReference type="AlphaFoldDB" id="A0A843YWL6"/>
<keyword evidence="1" id="KW-0812">Transmembrane</keyword>
<name>A0A843YWL6_9BURK</name>
<evidence type="ECO:0000256" key="1">
    <source>
        <dbReference type="SAM" id="Phobius"/>
    </source>
</evidence>
<organism evidence="2 3">
    <name type="scientific">Glaciimonas soli</name>
    <dbReference type="NCBI Taxonomy" id="2590999"/>
    <lineage>
        <taxon>Bacteria</taxon>
        <taxon>Pseudomonadati</taxon>
        <taxon>Pseudomonadota</taxon>
        <taxon>Betaproteobacteria</taxon>
        <taxon>Burkholderiales</taxon>
        <taxon>Oxalobacteraceae</taxon>
        <taxon>Glaciimonas</taxon>
    </lineage>
</organism>
<keyword evidence="3" id="KW-1185">Reference proteome</keyword>
<accession>A0A843YWL6</accession>
<reference evidence="2 3" key="1">
    <citation type="submission" date="2019-10" db="EMBL/GenBank/DDBJ databases">
        <title>Glaciimonas soli sp. nov., a psychrophilic bacterium isolated from the forest soil of a high elevation mountain in Taiwan.</title>
        <authorList>
            <person name="Wang L.-T."/>
            <person name="Shieh W.Y."/>
        </authorList>
    </citation>
    <scope>NUCLEOTIDE SEQUENCE [LARGE SCALE GENOMIC DNA]</scope>
    <source>
        <strain evidence="2 3">GS1</strain>
    </source>
</reference>
<evidence type="ECO:0000313" key="2">
    <source>
        <dbReference type="EMBL" id="MQR01691.1"/>
    </source>
</evidence>
<dbReference type="EMBL" id="WINI01000007">
    <property type="protein sequence ID" value="MQR01691.1"/>
    <property type="molecule type" value="Genomic_DNA"/>
</dbReference>
<sequence length="125" mass="13577">MSKISKSLQKQQGITLFGLIFWLAILGFIAMIGAKVVPTFIEYNSIKKAIASVKSHGGTVQEIQNAFDRQTDVGYIDSIHGKDLDVSKNGDDIEISFAYQKKIPIITPVSLLIDYSGTTAASPAK</sequence>
<dbReference type="RefSeq" id="WP_153235287.1">
    <property type="nucleotide sequence ID" value="NZ_WINI01000007.1"/>
</dbReference>
<feature type="transmembrane region" description="Helical" evidence="1">
    <location>
        <begin position="12"/>
        <end position="34"/>
    </location>
</feature>
<keyword evidence="1" id="KW-0472">Membrane</keyword>
<dbReference type="Proteomes" id="UP000451565">
    <property type="component" value="Unassembled WGS sequence"/>
</dbReference>
<gene>
    <name evidence="2" type="ORF">GEV47_13510</name>
</gene>
<evidence type="ECO:0000313" key="3">
    <source>
        <dbReference type="Proteomes" id="UP000451565"/>
    </source>
</evidence>
<comment type="caution">
    <text evidence="2">The sequence shown here is derived from an EMBL/GenBank/DDBJ whole genome shotgun (WGS) entry which is preliminary data.</text>
</comment>